<sequence>MDDLRFNMMMDAIKKPCVLRLKLIKNKKAGKALFVFEGDDDYDFYHHAITISGFDKEYTHINGAGKNQSISLYEELYKENSDNLQNTYFFVDQDYSTFCYSNKNIVTLPFYAIENPLSDDRVIKHFIISTFKLDERHSKIINSVMGFYSKAKASFYSEIKNISIQLYMSRILGLAIEFPSNHELFEKIEKEKVTLKINEIPAITDRLKKITKDEENYYKVISTLDNDKLTRGKYVYYFVSEWLIRIKKYINSRIDSINNESALNSTSSVVNEKKLSKQQYDHTDLSIARLVPACMKVKELDAFLKRIN</sequence>
<accession>A0A447XPI5</accession>
<dbReference type="Proteomes" id="UP000277930">
    <property type="component" value="Chromosome 1"/>
</dbReference>
<proteinExistence type="predicted"/>
<feature type="domain" description="DUF4435" evidence="1">
    <location>
        <begin position="34"/>
        <end position="253"/>
    </location>
</feature>
<dbReference type="RefSeq" id="WP_000342409.1">
    <property type="nucleotide sequence ID" value="NZ_JADDSX010000006.1"/>
</dbReference>
<name>A0A447XPI5_ECOLX</name>
<dbReference type="InterPro" id="IPR029492">
    <property type="entry name" value="DUF4435"/>
</dbReference>
<dbReference type="Pfam" id="PF14491">
    <property type="entry name" value="DUF4435"/>
    <property type="match status" value="1"/>
</dbReference>
<evidence type="ECO:0000259" key="1">
    <source>
        <dbReference type="Pfam" id="PF14491"/>
    </source>
</evidence>
<dbReference type="AlphaFoldDB" id="A0A447XPI5"/>
<reference evidence="2 3" key="1">
    <citation type="submission" date="2018-12" db="EMBL/GenBank/DDBJ databases">
        <authorList>
            <consortium name="Pathogen Informatics"/>
        </authorList>
    </citation>
    <scope>NUCLEOTIDE SEQUENCE [LARGE SCALE GENOMIC DNA]</scope>
    <source>
        <strain evidence="2 3">NCTC9702</strain>
    </source>
</reference>
<gene>
    <name evidence="2" type="ORF">NCTC9702_00076</name>
</gene>
<organism evidence="2 3">
    <name type="scientific">Escherichia coli</name>
    <dbReference type="NCBI Taxonomy" id="562"/>
    <lineage>
        <taxon>Bacteria</taxon>
        <taxon>Pseudomonadati</taxon>
        <taxon>Pseudomonadota</taxon>
        <taxon>Gammaproteobacteria</taxon>
        <taxon>Enterobacterales</taxon>
        <taxon>Enterobacteriaceae</taxon>
        <taxon>Escherichia</taxon>
    </lineage>
</organism>
<evidence type="ECO:0000313" key="2">
    <source>
        <dbReference type="EMBL" id="VED31938.1"/>
    </source>
</evidence>
<protein>
    <submittedName>
        <fullName evidence="2">Putative prophage protein</fullName>
    </submittedName>
</protein>
<dbReference type="EMBL" id="LR134246">
    <property type="protein sequence ID" value="VED31938.1"/>
    <property type="molecule type" value="Genomic_DNA"/>
</dbReference>
<evidence type="ECO:0000313" key="3">
    <source>
        <dbReference type="Proteomes" id="UP000277930"/>
    </source>
</evidence>